<comment type="similarity">
    <text evidence="7">Belongs to the binding-protein-dependent transport system permease family.</text>
</comment>
<keyword evidence="6 7" id="KW-0472">Membrane</keyword>
<dbReference type="SUPFAM" id="SSF161098">
    <property type="entry name" value="MetI-like"/>
    <property type="match status" value="1"/>
</dbReference>
<evidence type="ECO:0000256" key="4">
    <source>
        <dbReference type="ARBA" id="ARBA00022692"/>
    </source>
</evidence>
<feature type="transmembrane region" description="Helical" evidence="7">
    <location>
        <begin position="106"/>
        <end position="127"/>
    </location>
</feature>
<feature type="transmembrane region" description="Helical" evidence="7">
    <location>
        <begin position="200"/>
        <end position="219"/>
    </location>
</feature>
<comment type="subcellular location">
    <subcellularLocation>
        <location evidence="1 7">Cell membrane</location>
        <topology evidence="1 7">Multi-pass membrane protein</topology>
    </subcellularLocation>
</comment>
<protein>
    <submittedName>
        <fullName evidence="9">Binding-protein-dependent transport systems inner membrane component</fullName>
    </submittedName>
</protein>
<feature type="transmembrane region" description="Helical" evidence="7">
    <location>
        <begin position="155"/>
        <end position="179"/>
    </location>
</feature>
<dbReference type="PATRIC" id="fig|1107882.3.peg.2156"/>
<dbReference type="PROSITE" id="PS50928">
    <property type="entry name" value="ABC_TM1"/>
    <property type="match status" value="1"/>
</dbReference>
<feature type="transmembrane region" description="Helical" evidence="7">
    <location>
        <begin position="12"/>
        <end position="38"/>
    </location>
</feature>
<proteinExistence type="inferred from homology"/>
<feature type="transmembrane region" description="Helical" evidence="7">
    <location>
        <begin position="75"/>
        <end position="94"/>
    </location>
</feature>
<dbReference type="GO" id="GO:0055085">
    <property type="term" value="P:transmembrane transport"/>
    <property type="evidence" value="ECO:0007669"/>
    <property type="project" value="InterPro"/>
</dbReference>
<dbReference type="InterPro" id="IPR051393">
    <property type="entry name" value="ABC_transporter_permease"/>
</dbReference>
<dbReference type="AlphaFoldDB" id="H0HPV9"/>
<evidence type="ECO:0000256" key="5">
    <source>
        <dbReference type="ARBA" id="ARBA00022989"/>
    </source>
</evidence>
<dbReference type="PANTHER" id="PTHR30193:SF1">
    <property type="entry name" value="ABC TRANSPORTER PERMEASE PROTEIN YESP-RELATED"/>
    <property type="match status" value="1"/>
</dbReference>
<dbReference type="Pfam" id="PF00528">
    <property type="entry name" value="BPD_transp_1"/>
    <property type="match status" value="1"/>
</dbReference>
<organism evidence="9 10">
    <name type="scientific">Mesorhizobium alhagi CCNWXJ12-2</name>
    <dbReference type="NCBI Taxonomy" id="1107882"/>
    <lineage>
        <taxon>Bacteria</taxon>
        <taxon>Pseudomonadati</taxon>
        <taxon>Pseudomonadota</taxon>
        <taxon>Alphaproteobacteria</taxon>
        <taxon>Hyphomicrobiales</taxon>
        <taxon>Phyllobacteriaceae</taxon>
        <taxon>Allomesorhizobium</taxon>
    </lineage>
</organism>
<dbReference type="InterPro" id="IPR035906">
    <property type="entry name" value="MetI-like_sf"/>
</dbReference>
<keyword evidence="10" id="KW-1185">Reference proteome</keyword>
<evidence type="ECO:0000256" key="7">
    <source>
        <dbReference type="RuleBase" id="RU363032"/>
    </source>
</evidence>
<keyword evidence="3" id="KW-1003">Cell membrane</keyword>
<feature type="transmembrane region" description="Helical" evidence="7">
    <location>
        <begin position="267"/>
        <end position="291"/>
    </location>
</feature>
<dbReference type="GO" id="GO:0005886">
    <property type="term" value="C:plasma membrane"/>
    <property type="evidence" value="ECO:0007669"/>
    <property type="project" value="UniProtKB-SubCell"/>
</dbReference>
<gene>
    <name evidence="9" type="ORF">MAXJ12_10947</name>
</gene>
<dbReference type="RefSeq" id="WP_008835820.1">
    <property type="nucleotide sequence ID" value="NZ_AHAM01000076.1"/>
</dbReference>
<dbReference type="EMBL" id="AHAM01000076">
    <property type="protein sequence ID" value="EHK57226.1"/>
    <property type="molecule type" value="Genomic_DNA"/>
</dbReference>
<name>H0HPV9_9HYPH</name>
<keyword evidence="2 7" id="KW-0813">Transport</keyword>
<dbReference type="Proteomes" id="UP000003250">
    <property type="component" value="Unassembled WGS sequence"/>
</dbReference>
<keyword evidence="5 7" id="KW-1133">Transmembrane helix</keyword>
<evidence type="ECO:0000313" key="9">
    <source>
        <dbReference type="EMBL" id="EHK57226.1"/>
    </source>
</evidence>
<evidence type="ECO:0000256" key="3">
    <source>
        <dbReference type="ARBA" id="ARBA00022475"/>
    </source>
</evidence>
<sequence>MARSWRRNGAGYLFLTPWLIGFFGLTLGPTLASLYLSFTDYDLLTPPRWAGLKNYEYAFFQDERLRHALWVTFQYVIWAVPLKLAVALALAMALDRSVRGVGLYRAAFYLPSLLGASVAIALLWRLIFGADGLVNHLLFVILGIKGPGWVTHPDYALWTLIALAVWQFGSPMIIFLAGLRQIPQDLYEAASMDGAGPPRQFFRITLPLLAPVIFFNLVFQTIEAFKAFTQAFIVSGGKGGPVDSTLFYSLYLYIEAFENFRMGYASALAWLLLVIIGVFTAIAFLTSRYWVYYEDEGR</sequence>
<evidence type="ECO:0000256" key="2">
    <source>
        <dbReference type="ARBA" id="ARBA00022448"/>
    </source>
</evidence>
<keyword evidence="4 7" id="KW-0812">Transmembrane</keyword>
<evidence type="ECO:0000313" key="10">
    <source>
        <dbReference type="Proteomes" id="UP000003250"/>
    </source>
</evidence>
<dbReference type="InterPro" id="IPR000515">
    <property type="entry name" value="MetI-like"/>
</dbReference>
<accession>H0HPV9</accession>
<evidence type="ECO:0000259" key="8">
    <source>
        <dbReference type="PROSITE" id="PS50928"/>
    </source>
</evidence>
<dbReference type="Gene3D" id="1.10.3720.10">
    <property type="entry name" value="MetI-like"/>
    <property type="match status" value="1"/>
</dbReference>
<feature type="domain" description="ABC transmembrane type-1" evidence="8">
    <location>
        <begin position="69"/>
        <end position="283"/>
    </location>
</feature>
<evidence type="ECO:0000256" key="6">
    <source>
        <dbReference type="ARBA" id="ARBA00023136"/>
    </source>
</evidence>
<dbReference type="CDD" id="cd06261">
    <property type="entry name" value="TM_PBP2"/>
    <property type="match status" value="1"/>
</dbReference>
<evidence type="ECO:0000256" key="1">
    <source>
        <dbReference type="ARBA" id="ARBA00004651"/>
    </source>
</evidence>
<reference evidence="9 10" key="1">
    <citation type="journal article" date="2012" name="J. Bacteriol.">
        <title>Draft Genome Sequence of Mesorhizobium alhagi CCNWXJ12-2T, a Novel Salt-Resistant Species Isolated from the Desert of Northwestern China.</title>
        <authorList>
            <person name="Zhou M."/>
            <person name="Chen W."/>
            <person name="Chen H."/>
            <person name="Wei G."/>
        </authorList>
    </citation>
    <scope>NUCLEOTIDE SEQUENCE [LARGE SCALE GENOMIC DNA]</scope>
    <source>
        <strain evidence="9 10">CCNWXJ12-2</strain>
    </source>
</reference>
<dbReference type="PANTHER" id="PTHR30193">
    <property type="entry name" value="ABC TRANSPORTER PERMEASE PROTEIN"/>
    <property type="match status" value="1"/>
</dbReference>